<feature type="compositionally biased region" description="Basic and acidic residues" evidence="6">
    <location>
        <begin position="51"/>
        <end position="69"/>
    </location>
</feature>
<dbReference type="InterPro" id="IPR001680">
    <property type="entry name" value="WD40_rpt"/>
</dbReference>
<feature type="compositionally biased region" description="Acidic residues" evidence="6">
    <location>
        <begin position="71"/>
        <end position="93"/>
    </location>
</feature>
<dbReference type="PANTHER" id="PTHR14773:SF0">
    <property type="entry name" value="WD REPEAT-CONTAINING PROTEIN 76"/>
    <property type="match status" value="1"/>
</dbReference>
<dbReference type="GO" id="GO:0003677">
    <property type="term" value="F:DNA binding"/>
    <property type="evidence" value="ECO:0000318"/>
    <property type="project" value="GO_Central"/>
</dbReference>
<dbReference type="SMART" id="SM00320">
    <property type="entry name" value="WD40"/>
    <property type="match status" value="4"/>
</dbReference>
<organism evidence="7 8">
    <name type="scientific">Daphnia pulex</name>
    <name type="common">Water flea</name>
    <dbReference type="NCBI Taxonomy" id="6669"/>
    <lineage>
        <taxon>Eukaryota</taxon>
        <taxon>Metazoa</taxon>
        <taxon>Ecdysozoa</taxon>
        <taxon>Arthropoda</taxon>
        <taxon>Crustacea</taxon>
        <taxon>Branchiopoda</taxon>
        <taxon>Diplostraca</taxon>
        <taxon>Cladocera</taxon>
        <taxon>Anomopoda</taxon>
        <taxon>Daphniidae</taxon>
        <taxon>Daphnia</taxon>
    </lineage>
</organism>
<dbReference type="Gene3D" id="2.130.10.10">
    <property type="entry name" value="YVTN repeat-like/Quinoprotein amine dehydrogenase"/>
    <property type="match status" value="1"/>
</dbReference>
<dbReference type="InParanoid" id="E9H8M9"/>
<reference evidence="7 8" key="1">
    <citation type="journal article" date="2011" name="Science">
        <title>The ecoresponsive genome of Daphnia pulex.</title>
        <authorList>
            <person name="Colbourne J.K."/>
            <person name="Pfrender M.E."/>
            <person name="Gilbert D."/>
            <person name="Thomas W.K."/>
            <person name="Tucker A."/>
            <person name="Oakley T.H."/>
            <person name="Tokishita S."/>
            <person name="Aerts A."/>
            <person name="Arnold G.J."/>
            <person name="Basu M.K."/>
            <person name="Bauer D.J."/>
            <person name="Caceres C.E."/>
            <person name="Carmel L."/>
            <person name="Casola C."/>
            <person name="Choi J.H."/>
            <person name="Detter J.C."/>
            <person name="Dong Q."/>
            <person name="Dusheyko S."/>
            <person name="Eads B.D."/>
            <person name="Frohlich T."/>
            <person name="Geiler-Samerotte K.A."/>
            <person name="Gerlach D."/>
            <person name="Hatcher P."/>
            <person name="Jogdeo S."/>
            <person name="Krijgsveld J."/>
            <person name="Kriventseva E.V."/>
            <person name="Kultz D."/>
            <person name="Laforsch C."/>
            <person name="Lindquist E."/>
            <person name="Lopez J."/>
            <person name="Manak J.R."/>
            <person name="Muller J."/>
            <person name="Pangilinan J."/>
            <person name="Patwardhan R.P."/>
            <person name="Pitluck S."/>
            <person name="Pritham E.J."/>
            <person name="Rechtsteiner A."/>
            <person name="Rho M."/>
            <person name="Rogozin I.B."/>
            <person name="Sakarya O."/>
            <person name="Salamov A."/>
            <person name="Schaack S."/>
            <person name="Shapiro H."/>
            <person name="Shiga Y."/>
            <person name="Skalitzky C."/>
            <person name="Smith Z."/>
            <person name="Souvorov A."/>
            <person name="Sung W."/>
            <person name="Tang Z."/>
            <person name="Tsuchiya D."/>
            <person name="Tu H."/>
            <person name="Vos H."/>
            <person name="Wang M."/>
            <person name="Wolf Y.I."/>
            <person name="Yamagata H."/>
            <person name="Yamada T."/>
            <person name="Ye Y."/>
            <person name="Shaw J.R."/>
            <person name="Andrews J."/>
            <person name="Crease T.J."/>
            <person name="Tang H."/>
            <person name="Lucas S.M."/>
            <person name="Robertson H.M."/>
            <person name="Bork P."/>
            <person name="Koonin E.V."/>
            <person name="Zdobnov E.M."/>
            <person name="Grigoriev I.V."/>
            <person name="Lynch M."/>
            <person name="Boore J.L."/>
        </authorList>
    </citation>
    <scope>NUCLEOTIDE SEQUENCE [LARGE SCALE GENOMIC DNA]</scope>
</reference>
<comment type="function">
    <text evidence="1">Specifically binds 5-hydroxymethylcytosine (5hmC), suggesting that it acts as a specific reader of 5hmC.</text>
</comment>
<dbReference type="InterPro" id="IPR015943">
    <property type="entry name" value="WD40/YVTN_repeat-like_dom_sf"/>
</dbReference>
<protein>
    <recommendedName>
        <fullName evidence="3">WD repeat-containing protein 76</fullName>
    </recommendedName>
</protein>
<keyword evidence="5" id="KW-0677">Repeat</keyword>
<dbReference type="STRING" id="6669.E9H8M9"/>
<evidence type="ECO:0000256" key="5">
    <source>
        <dbReference type="ARBA" id="ARBA00022737"/>
    </source>
</evidence>
<dbReference type="Proteomes" id="UP000000305">
    <property type="component" value="Unassembled WGS sequence"/>
</dbReference>
<dbReference type="HOGENOM" id="CLU_426585_0_0_1"/>
<dbReference type="GO" id="GO:2000001">
    <property type="term" value="P:regulation of DNA damage checkpoint"/>
    <property type="evidence" value="ECO:0000318"/>
    <property type="project" value="GO_Central"/>
</dbReference>
<evidence type="ECO:0000256" key="4">
    <source>
        <dbReference type="ARBA" id="ARBA00022574"/>
    </source>
</evidence>
<dbReference type="AlphaFoldDB" id="E9H8M9"/>
<keyword evidence="4" id="KW-0853">WD repeat</keyword>
<dbReference type="EMBL" id="GL732605">
    <property type="protein sequence ID" value="EFX71918.1"/>
    <property type="molecule type" value="Genomic_DNA"/>
</dbReference>
<dbReference type="PANTHER" id="PTHR14773">
    <property type="entry name" value="WD REPEAT-CONTAINING PROTEIN 76"/>
    <property type="match status" value="1"/>
</dbReference>
<feature type="region of interest" description="Disordered" evidence="6">
    <location>
        <begin position="46"/>
        <end position="111"/>
    </location>
</feature>
<dbReference type="eggNOG" id="KOG4328">
    <property type="taxonomic scope" value="Eukaryota"/>
</dbReference>
<dbReference type="FunFam" id="2.130.10.10:FF:000180">
    <property type="entry name" value="WD repeat-containing protein 76"/>
    <property type="match status" value="1"/>
</dbReference>
<sequence length="642" mass="73407">MSLVNAAPNSSVDSFPKKKPLIGKHFTLLQPYVRVERLDQETLRRLLPVRKAVEDQSESSKESVEKNESECSAEEFAEENESEASEESVEEIETPVKKNKTSERKMNAKANYEMSEYEKQIQRNMEENEKMFQQFVGGAKENFMKVVPKKNYNNVEVTKKKKRRWYNDVNEQEQEFRALKRLYRQKDMNKRDLTSNSRSLRARKTPLPIQNYNELLGGPSEESSEESSEGSSDISNEYERPVYRRKTEVDEATEIPSQRNYIIKEWRKRMDLVTLADAKLKHKSIVDSKFIKEMIHLLEKEGELEELPVDQPDFLKLMKSFSIHEKGVAKISQTDIKCLAWHPSNYKLLVAVGDRYGNIGLWDIDKLDDKYQGVRAFDKVHTMPINCITFDTSNRMRLITSGDDYCLRSLDLHSNVCEKIFHSSSSRITDHAQKNRSTLIVAHKNAVVIDTRTGSCRIENTIQCFENITYTVSLHPQDENLFIACGRTGEIGIFDMRYTATNAVAVPVVSFPKASKRINGASFSPITGNFALTTGADDTITLYDVQKGKSETECIKSIHHNNYVGRFLAPFTANWHPQREDVFIVGSGEDPSRVELYGAPSCELLHTFEGDVLDSMTSLATFHPTLPVFASCNLSQVHIFRP</sequence>
<dbReference type="OMA" id="SCRIENT"/>
<proteinExistence type="inferred from homology"/>
<gene>
    <name evidence="7" type="ORF">DAPPUDRAFT_326741</name>
</gene>
<dbReference type="OrthoDB" id="9890280at2759"/>
<evidence type="ECO:0000256" key="6">
    <source>
        <dbReference type="SAM" id="MobiDB-lite"/>
    </source>
</evidence>
<feature type="compositionally biased region" description="Basic and acidic residues" evidence="6">
    <location>
        <begin position="94"/>
        <end position="106"/>
    </location>
</feature>
<evidence type="ECO:0000313" key="8">
    <source>
        <dbReference type="Proteomes" id="UP000000305"/>
    </source>
</evidence>
<dbReference type="InterPro" id="IPR036322">
    <property type="entry name" value="WD40_repeat_dom_sf"/>
</dbReference>
<dbReference type="GO" id="GO:0005634">
    <property type="term" value="C:nucleus"/>
    <property type="evidence" value="ECO:0000318"/>
    <property type="project" value="GO_Central"/>
</dbReference>
<accession>E9H8M9</accession>
<name>E9H8M9_DAPPU</name>
<dbReference type="SUPFAM" id="SSF50978">
    <property type="entry name" value="WD40 repeat-like"/>
    <property type="match status" value="1"/>
</dbReference>
<dbReference type="InterPro" id="IPR050853">
    <property type="entry name" value="WD_repeat_DNA-damage-binding"/>
</dbReference>
<dbReference type="PhylomeDB" id="E9H8M9"/>
<dbReference type="KEGG" id="dpx:DAPPUDRAFT_326741"/>
<evidence type="ECO:0000256" key="1">
    <source>
        <dbReference type="ARBA" id="ARBA00002530"/>
    </source>
</evidence>
<evidence type="ECO:0000256" key="3">
    <source>
        <dbReference type="ARBA" id="ARBA00021234"/>
    </source>
</evidence>
<comment type="similarity">
    <text evidence="2">Belongs to the WD repeat DDB2/WDR76 family.</text>
</comment>
<evidence type="ECO:0000256" key="2">
    <source>
        <dbReference type="ARBA" id="ARBA00005434"/>
    </source>
</evidence>
<keyword evidence="8" id="KW-1185">Reference proteome</keyword>
<evidence type="ECO:0000313" key="7">
    <source>
        <dbReference type="EMBL" id="EFX71918.1"/>
    </source>
</evidence>
<feature type="region of interest" description="Disordered" evidence="6">
    <location>
        <begin position="187"/>
        <end position="242"/>
    </location>
</feature>